<protein>
    <submittedName>
        <fullName evidence="5">ATP--cob(I)alamin adenosyltransferase</fullName>
    </submittedName>
</protein>
<dbReference type="NCBIfam" id="NF033441">
    <property type="entry name" value="BREX_BrxC"/>
    <property type="match status" value="1"/>
</dbReference>
<dbReference type="Pfam" id="PF25796">
    <property type="entry name" value="BREX_BrxC_4th"/>
    <property type="match status" value="1"/>
</dbReference>
<dbReference type="Pfam" id="PF25791">
    <property type="entry name" value="WHD_BREX_BrxC"/>
    <property type="match status" value="1"/>
</dbReference>
<dbReference type="InterPro" id="IPR058037">
    <property type="entry name" value="BREX_BrxC_helical"/>
</dbReference>
<feature type="domain" description="Probable ATP-binding protein BrxC alpha-helical" evidence="3">
    <location>
        <begin position="895"/>
        <end position="1000"/>
    </location>
</feature>
<feature type="coiled-coil region" evidence="1">
    <location>
        <begin position="1030"/>
        <end position="1152"/>
    </location>
</feature>
<dbReference type="InterPro" id="IPR027417">
    <property type="entry name" value="P-loop_NTPase"/>
</dbReference>
<feature type="domain" description="Probable ATP-binding protein BrxC winged helix-turn-helix" evidence="2">
    <location>
        <begin position="740"/>
        <end position="870"/>
    </location>
</feature>
<evidence type="ECO:0000259" key="4">
    <source>
        <dbReference type="Pfam" id="PF25796"/>
    </source>
</evidence>
<dbReference type="EMBL" id="CP024700">
    <property type="protein sequence ID" value="ATV61950.1"/>
    <property type="molecule type" value="Genomic_DNA"/>
</dbReference>
<evidence type="ECO:0000313" key="5">
    <source>
        <dbReference type="EMBL" id="ATV61950.1"/>
    </source>
</evidence>
<dbReference type="InterPro" id="IPR058036">
    <property type="entry name" value="BREX_BrxC_4th"/>
</dbReference>
<feature type="domain" description="Probable ATP-binding protein BrxC 4th six-stranded beta-sheet" evidence="4">
    <location>
        <begin position="560"/>
        <end position="730"/>
    </location>
</feature>
<dbReference type="AlphaFoldDB" id="A0AAD0AM05"/>
<dbReference type="RefSeq" id="WP_099987862.1">
    <property type="nucleotide sequence ID" value="NZ_CP024700.1"/>
</dbReference>
<dbReference type="Proteomes" id="UP000228552">
    <property type="component" value="Chromosome"/>
</dbReference>
<dbReference type="InterPro" id="IPR058038">
    <property type="entry name" value="BREX_BrxC_wHTH"/>
</dbReference>
<organism evidence="5 6">
    <name type="scientific">Fusobacterium pseudoperiodonticum</name>
    <dbReference type="NCBI Taxonomy" id="2663009"/>
    <lineage>
        <taxon>Bacteria</taxon>
        <taxon>Fusobacteriati</taxon>
        <taxon>Fusobacteriota</taxon>
        <taxon>Fusobacteriia</taxon>
        <taxon>Fusobacteriales</taxon>
        <taxon>Fusobacteriaceae</taxon>
        <taxon>Fusobacterium</taxon>
    </lineage>
</organism>
<keyword evidence="6" id="KW-1185">Reference proteome</keyword>
<feature type="coiled-coil region" evidence="1">
    <location>
        <begin position="1216"/>
        <end position="1243"/>
    </location>
</feature>
<evidence type="ECO:0000259" key="2">
    <source>
        <dbReference type="Pfam" id="PF25791"/>
    </source>
</evidence>
<gene>
    <name evidence="5" type="ORF">CTM74_08965</name>
</gene>
<dbReference type="InterPro" id="IPR047679">
    <property type="entry name" value="BREX_BrxC"/>
</dbReference>
<dbReference type="SUPFAM" id="SSF52540">
    <property type="entry name" value="P-loop containing nucleoside triphosphate hydrolases"/>
    <property type="match status" value="1"/>
</dbReference>
<evidence type="ECO:0000256" key="1">
    <source>
        <dbReference type="SAM" id="Coils"/>
    </source>
</evidence>
<evidence type="ECO:0000313" key="6">
    <source>
        <dbReference type="Proteomes" id="UP000228552"/>
    </source>
</evidence>
<accession>A0AAD0AM05</accession>
<evidence type="ECO:0000259" key="3">
    <source>
        <dbReference type="Pfam" id="PF25792"/>
    </source>
</evidence>
<sequence length="1250" mass="146839">MSDLTIKSILQKDIERKINGVVKADSNEKETIITELNEYVVTEEIRKRLTKFFDKYVDSINFPTEDMGVWISGFFGSGKSHFLKMIGHILENNTYDGKTVVDFFKEKIDDAILMGNIEKAAEIPTDVILFNIDNVSDQDTHQNKDSIALAFLKKFNEYLGFTRDDIEIAEFERRLWEDGKLEEFKKAFEEESGKTWKDANRNLDFHSDDFIDVVEKLEIMTRESAERWLERDIVRSINAESFRDIIENYLKMKDPKHRVVFLVDEIGQYIGDNSKLMLNLQTLVETLGVKFKGRVWVGVTSQQDLGSILNNSEHRKNDFSKIQDRFKTILSLSSGNIDEVIKKRLLIKKKIEGEDLEKLFDKNRVEIENLINFETQMTLPLYDSAEDFSETYPFVAYQFNLLQKVFEKVRNMGHSGQHMSRGERSLLSSFQEAGIKVKDKNIRILVPFNYFYESIEQFLEDNVRRPFIHARNEKKVDDFGLEVLKLLFLLKGINGINPTLNNLTSFMIDSIDCDRIELEKKIKKALEKLEKEVLIQKDGDNYYFLTNEEQDINREIEREDIDLKKIDEKIDSYIFKEIFTKNSIIMEDTGNKYGFSRTLDETPFSKAGEELAITIFTERADDYDNVSIVGTRPESDLIIRLPNDDETYRNEIKLFLKVESYIRNKQKDNERESIIRILEIKQRENNIRDRRIKNELERIIGEAEVFIYGQKQDIKTKDAAKKIEESLKALANHRFHKAKLVKKPYDEAEIRKTLSYVFDTNKNGILFDIKKNIEANVNCEAINEVLDRVKLLEKRGDTPITLKNISDYYLRTPYGWGQLTINGLVGELWKYRLINLEESKVLVTDENVATNLLTKLQNKNLEKIVISLREELDPELVKKVNNLLKEIKTLKEETGEVTIDSPKEDLLEILNRKIGIAKRYKIECEHSKYPGKKELSDWIELLEEIILSRDNAEKTLKNFLEMKDEISKEYYKVDRVFDFFTSSKKCRYDEVIQKINKIEEYKDYIGGLKETPAYKTIEEIRNDKNIYERIREFDELITELDKEKDKLIELEKESLRAKVEKYREDFSEKLKDNTEILKKLEEKFNNFLENEVNNSDSSNDMAIFMKSKKLENIVSKFEDEYKNYARKEIEKLESYLNEVAEDKTDIDKLRQSIKSTYNNYKNEIAKSDIRNISATITKAIKDKDDFYAELNGKAKKKERVILRKVSISSKTNIETEDQVNDYISRIEKDIEKLKNEMLEAIRNNKIIDIG</sequence>
<proteinExistence type="predicted"/>
<name>A0AAD0AM05_9FUSO</name>
<dbReference type="Pfam" id="PF25792">
    <property type="entry name" value="BREX_BrxC_helical"/>
    <property type="match status" value="1"/>
</dbReference>
<keyword evidence="1" id="KW-0175">Coiled coil</keyword>
<reference evidence="5 6" key="1">
    <citation type="submission" date="2017-11" db="EMBL/GenBank/DDBJ databases">
        <title>Genome sequencing of Fusobacterium periodonticum KCOM 1263.</title>
        <authorList>
            <person name="Kook J.-K."/>
            <person name="Park S.-N."/>
            <person name="Lim Y.K."/>
        </authorList>
    </citation>
    <scope>NUCLEOTIDE SEQUENCE [LARGE SCALE GENOMIC DNA]</scope>
    <source>
        <strain evidence="5 6">KCOM 1263</strain>
    </source>
</reference>